<reference evidence="1 2" key="1">
    <citation type="submission" date="2015-01" db="EMBL/GenBank/DDBJ databases">
        <title>Genome sequence of Anoxybacillus ayderensis strain AB04.</title>
        <authorList>
            <person name="Belduz A.O."/>
            <person name="Canakci S."/>
            <person name="Chan K.-G."/>
            <person name="Kahar U.M."/>
            <person name="Yaakob A.S."/>
            <person name="Chan C.S."/>
            <person name="Goh K.M."/>
        </authorList>
    </citation>
    <scope>NUCLEOTIDE SEQUENCE [LARGE SCALE GENOMIC DNA]</scope>
    <source>
        <strain evidence="1 2">AB04</strain>
    </source>
</reference>
<evidence type="ECO:0000313" key="1">
    <source>
        <dbReference type="EMBL" id="KIP20075.1"/>
    </source>
</evidence>
<dbReference type="InterPro" id="IPR012538">
    <property type="entry name" value="Cyt_c_oxidase_su2a"/>
</dbReference>
<dbReference type="EMBL" id="JXTG01000026">
    <property type="protein sequence ID" value="KIP20075.1"/>
    <property type="molecule type" value="Genomic_DNA"/>
</dbReference>
<keyword evidence="2" id="KW-1185">Reference proteome</keyword>
<gene>
    <name evidence="1" type="ORF">JV16_02755</name>
</gene>
<organism evidence="1 2">
    <name type="scientific">Anoxybacillus ayderensis</name>
    <dbReference type="NCBI Taxonomy" id="265546"/>
    <lineage>
        <taxon>Bacteria</taxon>
        <taxon>Bacillati</taxon>
        <taxon>Bacillota</taxon>
        <taxon>Bacilli</taxon>
        <taxon>Bacillales</taxon>
        <taxon>Anoxybacillaceae</taxon>
        <taxon>Anoxybacillus</taxon>
    </lineage>
</organism>
<evidence type="ECO:0000313" key="2">
    <source>
        <dbReference type="Proteomes" id="UP000032047"/>
    </source>
</evidence>
<dbReference type="Proteomes" id="UP000032047">
    <property type="component" value="Unassembled WGS sequence"/>
</dbReference>
<name>A0A0D0G3V8_9BACL</name>
<accession>A0A4S3L6G8</accession>
<dbReference type="Pfam" id="PF08113">
    <property type="entry name" value="CoxIIa"/>
    <property type="match status" value="1"/>
</dbReference>
<protein>
    <submittedName>
        <fullName evidence="1">Uncharacterized protein</fullName>
    </submittedName>
</protein>
<proteinExistence type="predicted"/>
<dbReference type="RefSeq" id="WP_009361298.1">
    <property type="nucleotide sequence ID" value="NZ_ANOC01000008.1"/>
</dbReference>
<sequence length="49" mass="5667">MKTQLNTNTPKTKVEKEPALKGTLASVLFLGFFLIFTWVSVYFLFLNRL</sequence>
<dbReference type="PATRIC" id="fig|265546.4.peg.2755"/>
<dbReference type="AlphaFoldDB" id="A0A0D0G3V8"/>
<accession>A0A0D0G3V8</accession>
<comment type="caution">
    <text evidence="1">The sequence shown here is derived from an EMBL/GenBank/DDBJ whole genome shotgun (WGS) entry which is preliminary data.</text>
</comment>